<dbReference type="SMART" id="SM00906">
    <property type="entry name" value="Fungal_trans"/>
    <property type="match status" value="1"/>
</dbReference>
<dbReference type="PANTHER" id="PTHR31069:SF12">
    <property type="entry name" value="TRANSCRIPTION FACTOR DOMAIN-CONTAINING PROTEIN"/>
    <property type="match status" value="1"/>
</dbReference>
<name>A0A1L0BA65_9ASCO</name>
<dbReference type="InterPro" id="IPR001138">
    <property type="entry name" value="Zn2Cys6_DnaBD"/>
</dbReference>
<dbReference type="PROSITE" id="PS00463">
    <property type="entry name" value="ZN2_CY6_FUNGAL_1"/>
    <property type="match status" value="1"/>
</dbReference>
<dbReference type="GO" id="GO:0000981">
    <property type="term" value="F:DNA-binding transcription factor activity, RNA polymerase II-specific"/>
    <property type="evidence" value="ECO:0007669"/>
    <property type="project" value="InterPro"/>
</dbReference>
<evidence type="ECO:0000256" key="4">
    <source>
        <dbReference type="ARBA" id="ARBA00023163"/>
    </source>
</evidence>
<sequence>MSNLARKRNRLTLVCTFCKRRKIRCDKKQPCSSCVTHGNSDCSYQTPSIKDDKDIDTSDNYKRSLFRKLSTVEGNGHHHLIPHEPPQLSPKDSSDPMEAELVALRSKVERLEKYLLEKESSKTNVPLWQYQLQDFSEKAWGIVPYVHDTDNISFLENFGLLDQIGTTSARYFGPLSWLAMLKSDPALAPVIQLKKDEVLTKHGDPTNRPAGTAFKTSSQDPIVNEDLEFKPFKQQSRDLRLQISQLDAFNKNARLLGFPVCPVDILLENDLTQKIRLLIPRRQAMWRYLEIYFNQVYPVFPFIDQDSFEDTVHRLIHHADDHSPAQLKITKQMDLIYLGQILIVLRLGYLNMFPCISRKHEFSLPEREYLLDNPMVIESLEVANLCLQLSNYFRTCNLAVLQLVLYIRVYFMFAPEYGESPEDPSNQSITAQLIRMALSLGVHREPHLESTIEEKKMNNLRRKLWYSLINLEFVGSTANGFPTSIQFNQYDVDMPHFVLGGENVKSFALETSLRSNFLLMGQSYDTILPVLEHVTSIRSPVLLKDLCADIQNWENKYFKTLKLSIHEIDGPLSVETVFESTRFLNSAVSATGIIFQLYLYYEKQGNIDLSYFYYKKLMGAVARNVVIIAKRFIKYSSVWFAETSHLTFVPVLEAALHRCMILLLSALMRTRYSVLQCEKLSLHRYNLDNDEQYASRYSLMVDIYFKLSKFVGIIEECNRRLSKRYCYSWKCVFVQESLRALRNGEDFFLKYRRGKEVYLLLTLDMLADYDSFVSEILQEVEASIQSKWDPQANGEDLEQAASTPGSSLSSGIDGVLDFANVFWLLMHQMKGFPDDSVGDPAVNGIFDVEWLDVL</sequence>
<dbReference type="Pfam" id="PF00172">
    <property type="entry name" value="Zn_clus"/>
    <property type="match status" value="1"/>
</dbReference>
<dbReference type="InterPro" id="IPR050675">
    <property type="entry name" value="OAF3"/>
</dbReference>
<protein>
    <submittedName>
        <fullName evidence="7">CIC11C00000005067</fullName>
    </submittedName>
</protein>
<dbReference type="SUPFAM" id="SSF57701">
    <property type="entry name" value="Zn2/Cys6 DNA-binding domain"/>
    <property type="match status" value="1"/>
</dbReference>
<dbReference type="PROSITE" id="PS50048">
    <property type="entry name" value="ZN2_CY6_FUNGAL_2"/>
    <property type="match status" value="1"/>
</dbReference>
<keyword evidence="5" id="KW-0539">Nucleus</keyword>
<dbReference type="GO" id="GO:0008270">
    <property type="term" value="F:zinc ion binding"/>
    <property type="evidence" value="ECO:0007669"/>
    <property type="project" value="InterPro"/>
</dbReference>
<dbReference type="InterPro" id="IPR036864">
    <property type="entry name" value="Zn2-C6_fun-type_DNA-bd_sf"/>
</dbReference>
<dbReference type="GO" id="GO:0045944">
    <property type="term" value="P:positive regulation of transcription by RNA polymerase II"/>
    <property type="evidence" value="ECO:0007669"/>
    <property type="project" value="TreeGrafter"/>
</dbReference>
<dbReference type="Gene3D" id="4.10.240.10">
    <property type="entry name" value="Zn(2)-C6 fungal-type DNA-binding domain"/>
    <property type="match status" value="1"/>
</dbReference>
<accession>A0A1L0BA65</accession>
<dbReference type="Pfam" id="PF04082">
    <property type="entry name" value="Fungal_trans"/>
    <property type="match status" value="1"/>
</dbReference>
<evidence type="ECO:0000259" key="6">
    <source>
        <dbReference type="PROSITE" id="PS50048"/>
    </source>
</evidence>
<keyword evidence="2" id="KW-0805">Transcription regulation</keyword>
<evidence type="ECO:0000256" key="3">
    <source>
        <dbReference type="ARBA" id="ARBA00023125"/>
    </source>
</evidence>
<keyword evidence="1" id="KW-0479">Metal-binding</keyword>
<dbReference type="PANTHER" id="PTHR31069">
    <property type="entry name" value="OLEATE-ACTIVATED TRANSCRIPTION FACTOR 1-RELATED"/>
    <property type="match status" value="1"/>
</dbReference>
<dbReference type="Proteomes" id="UP000182259">
    <property type="component" value="Chromosome I"/>
</dbReference>
<dbReference type="CDD" id="cd12148">
    <property type="entry name" value="fungal_TF_MHR"/>
    <property type="match status" value="1"/>
</dbReference>
<dbReference type="GO" id="GO:0005634">
    <property type="term" value="C:nucleus"/>
    <property type="evidence" value="ECO:0007669"/>
    <property type="project" value="TreeGrafter"/>
</dbReference>
<evidence type="ECO:0000256" key="5">
    <source>
        <dbReference type="ARBA" id="ARBA00023242"/>
    </source>
</evidence>
<dbReference type="InterPro" id="IPR007219">
    <property type="entry name" value="XnlR_reg_dom"/>
</dbReference>
<dbReference type="CDD" id="cd00067">
    <property type="entry name" value="GAL4"/>
    <property type="match status" value="1"/>
</dbReference>
<dbReference type="AlphaFoldDB" id="A0A1L0BA65"/>
<evidence type="ECO:0000313" key="8">
    <source>
        <dbReference type="Proteomes" id="UP000182259"/>
    </source>
</evidence>
<feature type="domain" description="Zn(2)-C6 fungal-type" evidence="6">
    <location>
        <begin position="14"/>
        <end position="44"/>
    </location>
</feature>
<evidence type="ECO:0000313" key="7">
    <source>
        <dbReference type="EMBL" id="SGZ48194.1"/>
    </source>
</evidence>
<evidence type="ECO:0000256" key="2">
    <source>
        <dbReference type="ARBA" id="ARBA00023015"/>
    </source>
</evidence>
<reference evidence="7 8" key="1">
    <citation type="submission" date="2016-10" db="EMBL/GenBank/DDBJ databases">
        <authorList>
            <person name="de Groot N.N."/>
        </authorList>
    </citation>
    <scope>NUCLEOTIDE SEQUENCE [LARGE SCALE GENOMIC DNA]</scope>
    <source>
        <strain evidence="7 8">PYCC 4715</strain>
    </source>
</reference>
<keyword evidence="3" id="KW-0238">DNA-binding</keyword>
<dbReference type="GO" id="GO:0006351">
    <property type="term" value="P:DNA-templated transcription"/>
    <property type="evidence" value="ECO:0007669"/>
    <property type="project" value="InterPro"/>
</dbReference>
<keyword evidence="4" id="KW-0804">Transcription</keyword>
<organism evidence="7 8">
    <name type="scientific">Sungouiella intermedia</name>
    <dbReference type="NCBI Taxonomy" id="45354"/>
    <lineage>
        <taxon>Eukaryota</taxon>
        <taxon>Fungi</taxon>
        <taxon>Dikarya</taxon>
        <taxon>Ascomycota</taxon>
        <taxon>Saccharomycotina</taxon>
        <taxon>Pichiomycetes</taxon>
        <taxon>Metschnikowiaceae</taxon>
        <taxon>Sungouiella</taxon>
    </lineage>
</organism>
<dbReference type="GO" id="GO:0000978">
    <property type="term" value="F:RNA polymerase II cis-regulatory region sequence-specific DNA binding"/>
    <property type="evidence" value="ECO:0007669"/>
    <property type="project" value="TreeGrafter"/>
</dbReference>
<gene>
    <name evidence="7" type="ORF">SAMEA4029009_CIC11G00000005067</name>
</gene>
<proteinExistence type="predicted"/>
<evidence type="ECO:0000256" key="1">
    <source>
        <dbReference type="ARBA" id="ARBA00022723"/>
    </source>
</evidence>
<dbReference type="SMART" id="SM00066">
    <property type="entry name" value="GAL4"/>
    <property type="match status" value="1"/>
</dbReference>
<dbReference type="EMBL" id="LT635764">
    <property type="protein sequence ID" value="SGZ48194.1"/>
    <property type="molecule type" value="Genomic_DNA"/>
</dbReference>